<name>A0A3B0VIW5_9ZZZZ</name>
<dbReference type="InterPro" id="IPR036425">
    <property type="entry name" value="MoaB/Mog-like_dom_sf"/>
</dbReference>
<keyword evidence="1" id="KW-0808">Transferase</keyword>
<dbReference type="EC" id="2.10.1.1" evidence="1"/>
<dbReference type="AlphaFoldDB" id="A0A3B0VIW5"/>
<dbReference type="CDD" id="cd03522">
    <property type="entry name" value="MoeA_like"/>
    <property type="match status" value="1"/>
</dbReference>
<dbReference type="EMBL" id="UOEU01001094">
    <property type="protein sequence ID" value="VAW43495.1"/>
    <property type="molecule type" value="Genomic_DNA"/>
</dbReference>
<dbReference type="SUPFAM" id="SSF53218">
    <property type="entry name" value="Molybdenum cofactor biosynthesis proteins"/>
    <property type="match status" value="1"/>
</dbReference>
<protein>
    <submittedName>
        <fullName evidence="1">Molybdopterin molybdenumtransferase</fullName>
        <ecNumber evidence="1">2.10.1.1</ecNumber>
    </submittedName>
</protein>
<sequence length="340" mass="36429">MKFGSIPIEQAAGKILGHNITGASGRRLFRKGHAISAADVAKLKANGRFQIYVATLEVGDVDEDTAAYRIAHAVMGSNLYPSRAATGRVNLKATRLGVLRVDAQRLRQLNSQLGITLATLRTNTAVLPAEKMVGTVKIIPYAVPETAVFAIEQLAGERPLLWLDPLPRRRVTVILSGSPAAAERIQRSFDPPLRTRLERLGSGIDKIIFVPLEDAADEQTMADTLQKQAAAGAELIILAGETAIMDRYDIAPRAVERAGGSITCFGAPVDPGNLLMLAYLGGVPILGAPGCVRSPKRNIVDEVLPCLLVGDRLTQADIIELGHGGLLEDVAERPYPRSKI</sequence>
<reference evidence="1" key="1">
    <citation type="submission" date="2018-06" db="EMBL/GenBank/DDBJ databases">
        <authorList>
            <person name="Zhirakovskaya E."/>
        </authorList>
    </citation>
    <scope>NUCLEOTIDE SEQUENCE</scope>
</reference>
<proteinExistence type="predicted"/>
<evidence type="ECO:0000313" key="1">
    <source>
        <dbReference type="EMBL" id="VAW43495.1"/>
    </source>
</evidence>
<dbReference type="GO" id="GO:0061599">
    <property type="term" value="F:molybdopterin molybdotransferase activity"/>
    <property type="evidence" value="ECO:0007669"/>
    <property type="project" value="UniProtKB-EC"/>
</dbReference>
<gene>
    <name evidence="1" type="ORF">MNBD_CHLOROFLEXI01-1493</name>
</gene>
<dbReference type="Gene3D" id="3.40.980.10">
    <property type="entry name" value="MoaB/Mog-like domain"/>
    <property type="match status" value="1"/>
</dbReference>
<accession>A0A3B0VIW5</accession>
<organism evidence="1">
    <name type="scientific">hydrothermal vent metagenome</name>
    <dbReference type="NCBI Taxonomy" id="652676"/>
    <lineage>
        <taxon>unclassified sequences</taxon>
        <taxon>metagenomes</taxon>
        <taxon>ecological metagenomes</taxon>
    </lineage>
</organism>